<gene>
    <name evidence="5" type="ORF">CQS04_01835</name>
</gene>
<dbReference type="Gene3D" id="1.10.287.1120">
    <property type="entry name" value="Bipartite methylase S protein"/>
    <property type="match status" value="1"/>
</dbReference>
<organism evidence="5 6">
    <name type="scientific">Chryseomicrobium excrementi</name>
    <dbReference type="NCBI Taxonomy" id="2041346"/>
    <lineage>
        <taxon>Bacteria</taxon>
        <taxon>Bacillati</taxon>
        <taxon>Bacillota</taxon>
        <taxon>Bacilli</taxon>
        <taxon>Bacillales</taxon>
        <taxon>Caryophanaceae</taxon>
        <taxon>Chryseomicrobium</taxon>
    </lineage>
</organism>
<dbReference type="InterPro" id="IPR044946">
    <property type="entry name" value="Restrct_endonuc_typeI_TRD_sf"/>
</dbReference>
<evidence type="ECO:0000313" key="6">
    <source>
        <dbReference type="Proteomes" id="UP000228680"/>
    </source>
</evidence>
<keyword evidence="6" id="KW-1185">Reference proteome</keyword>
<feature type="domain" description="Type I restriction modification DNA specificity" evidence="4">
    <location>
        <begin position="68"/>
        <end position="196"/>
    </location>
</feature>
<reference evidence="5 6" key="1">
    <citation type="submission" date="2017-10" db="EMBL/GenBank/DDBJ databases">
        <title>Draft genome of Chryseomicrobium casticus sp. nov.</title>
        <authorList>
            <person name="Chakraborty R."/>
            <person name="Saha T."/>
        </authorList>
    </citation>
    <scope>NUCLEOTIDE SEQUENCE [LARGE SCALE GENOMIC DNA]</scope>
    <source>
        <strain evidence="5 6">ET03</strain>
    </source>
</reference>
<evidence type="ECO:0000256" key="3">
    <source>
        <dbReference type="ARBA" id="ARBA00023125"/>
    </source>
</evidence>
<dbReference type="GO" id="GO:0009307">
    <property type="term" value="P:DNA restriction-modification system"/>
    <property type="evidence" value="ECO:0007669"/>
    <property type="project" value="UniProtKB-KW"/>
</dbReference>
<proteinExistence type="inferred from homology"/>
<dbReference type="CDD" id="cd17521">
    <property type="entry name" value="RMtype1_S_Sau13435ORF2165P_TRD2-CR2_like"/>
    <property type="match status" value="1"/>
</dbReference>
<evidence type="ECO:0000256" key="2">
    <source>
        <dbReference type="ARBA" id="ARBA00022747"/>
    </source>
</evidence>
<dbReference type="InterPro" id="IPR000055">
    <property type="entry name" value="Restrct_endonuc_typeI_TRD"/>
</dbReference>
<dbReference type="InterPro" id="IPR052021">
    <property type="entry name" value="Type-I_RS_S_subunit"/>
</dbReference>
<dbReference type="Pfam" id="PF01420">
    <property type="entry name" value="Methylase_S"/>
    <property type="match status" value="2"/>
</dbReference>
<dbReference type="EMBL" id="PCGR01000001">
    <property type="protein sequence ID" value="PJK17641.1"/>
    <property type="molecule type" value="Genomic_DNA"/>
</dbReference>
<comment type="caution">
    <text evidence="5">The sequence shown here is derived from an EMBL/GenBank/DDBJ whole genome shotgun (WGS) entry which is preliminary data.</text>
</comment>
<dbReference type="OrthoDB" id="9795776at2"/>
<dbReference type="PANTHER" id="PTHR30408:SF12">
    <property type="entry name" value="TYPE I RESTRICTION ENZYME MJAVIII SPECIFICITY SUBUNIT"/>
    <property type="match status" value="1"/>
</dbReference>
<evidence type="ECO:0000256" key="1">
    <source>
        <dbReference type="ARBA" id="ARBA00010923"/>
    </source>
</evidence>
<dbReference type="Proteomes" id="UP000228680">
    <property type="component" value="Unassembled WGS sequence"/>
</dbReference>
<sequence>MIEQKSNWFGSIPKEWSVTSLKKAISLAYRYPTYYGIDYVGEGILEVRGEMLRTDGQISLENSSPRYISLETSNRFPLTILEKGDLVISVRGTIGKVGIVDEDIAGSNITANLLRLKIIKKLFVPEYLFWLIRNHVFLAHLNNVSDSTTIKTITLPTFLSIEIPSPTLLVQNKIVKYLNQKVQSIDNIVVQKQNLINLLEQQRQSIITEAVTKGLNPNVKMKDSGVEWIGEIPENWSVKKVKYLISEPLSYGANESAELDDRELPRYIRITDIDDSGKLRESTFKSISKEIANLYNVKNGDILLARSGATVGKSYFHRESESASHAGYLIKLRAKNYKIGEYIYLYTQSYIYSQWINSNLIQATIQNVSAEKYANLYVSIPDRIEEVELIVNNIKHRIDEINSLIQKIKIEINLIKEYRQSLIYEAVTGKIDISEMELEEVR</sequence>
<dbReference type="RefSeq" id="WP_100352502.1">
    <property type="nucleotide sequence ID" value="NZ_PCGR01000001.1"/>
</dbReference>
<evidence type="ECO:0000313" key="5">
    <source>
        <dbReference type="EMBL" id="PJK17641.1"/>
    </source>
</evidence>
<keyword evidence="3" id="KW-0238">DNA-binding</keyword>
<name>A0A2M9F2F8_9BACL</name>
<feature type="domain" description="Type I restriction modification DNA specificity" evidence="4">
    <location>
        <begin position="288"/>
        <end position="413"/>
    </location>
</feature>
<dbReference type="SUPFAM" id="SSF116734">
    <property type="entry name" value="DNA methylase specificity domain"/>
    <property type="match status" value="2"/>
</dbReference>
<evidence type="ECO:0000259" key="4">
    <source>
        <dbReference type="Pfam" id="PF01420"/>
    </source>
</evidence>
<accession>A0A2M9F2F8</accession>
<dbReference type="GO" id="GO:0003677">
    <property type="term" value="F:DNA binding"/>
    <property type="evidence" value="ECO:0007669"/>
    <property type="project" value="UniProtKB-KW"/>
</dbReference>
<dbReference type="Gene3D" id="3.90.220.20">
    <property type="entry name" value="DNA methylase specificity domains"/>
    <property type="match status" value="2"/>
</dbReference>
<protein>
    <recommendedName>
        <fullName evidence="4">Type I restriction modification DNA specificity domain-containing protein</fullName>
    </recommendedName>
</protein>
<keyword evidence="2" id="KW-0680">Restriction system</keyword>
<dbReference type="PANTHER" id="PTHR30408">
    <property type="entry name" value="TYPE-1 RESTRICTION ENZYME ECOKI SPECIFICITY PROTEIN"/>
    <property type="match status" value="1"/>
</dbReference>
<comment type="similarity">
    <text evidence="1">Belongs to the type-I restriction system S methylase family.</text>
</comment>
<dbReference type="AlphaFoldDB" id="A0A2M9F2F8"/>